<evidence type="ECO:0008006" key="4">
    <source>
        <dbReference type="Google" id="ProtNLM"/>
    </source>
</evidence>
<feature type="chain" id="PRO_5003408044" description="Transmembrane protein" evidence="1">
    <location>
        <begin position="20"/>
        <end position="166"/>
    </location>
</feature>
<reference evidence="2 3" key="1">
    <citation type="submission" date="2011-07" db="EMBL/GenBank/DDBJ databases">
        <authorList>
            <person name="Coyne R."/>
            <person name="Brami D."/>
            <person name="Johnson J."/>
            <person name="Hostetler J."/>
            <person name="Hannick L."/>
            <person name="Clark T."/>
            <person name="Cassidy-Hanley D."/>
            <person name="Inman J."/>
        </authorList>
    </citation>
    <scope>NUCLEOTIDE SEQUENCE [LARGE SCALE GENOMIC DNA]</scope>
    <source>
        <strain evidence="2 3">G5</strain>
    </source>
</reference>
<feature type="signal peptide" evidence="1">
    <location>
        <begin position="1"/>
        <end position="19"/>
    </location>
</feature>
<keyword evidence="1" id="KW-0732">Signal</keyword>
<evidence type="ECO:0000256" key="1">
    <source>
        <dbReference type="SAM" id="SignalP"/>
    </source>
</evidence>
<proteinExistence type="predicted"/>
<protein>
    <recommendedName>
        <fullName evidence="4">Transmembrane protein</fullName>
    </recommendedName>
</protein>
<dbReference type="Proteomes" id="UP000008983">
    <property type="component" value="Unassembled WGS sequence"/>
</dbReference>
<sequence>MLKIITLFAFLLLSSFVLADKPILQVEMCDFYIGAFVNQIISTQTQETVYEKGVQHLKLQYQITIPQQMEDCFPKVVKKIIFRTKKGIYEDLNNQFYQFNNKRFTVLIPINQIEELSSSFQNKSQGIYYSLDLAIEIQNTQNDAIKQINYNLTVIINNNIITQIII</sequence>
<evidence type="ECO:0000313" key="2">
    <source>
        <dbReference type="EMBL" id="EGR34775.1"/>
    </source>
</evidence>
<name>G0QJ51_ICHMU</name>
<keyword evidence="3" id="KW-1185">Reference proteome</keyword>
<dbReference type="AlphaFoldDB" id="G0QJ51"/>
<evidence type="ECO:0000313" key="3">
    <source>
        <dbReference type="Proteomes" id="UP000008983"/>
    </source>
</evidence>
<accession>G0QJ51</accession>
<dbReference type="InParanoid" id="G0QJ51"/>
<dbReference type="EMBL" id="GL983048">
    <property type="protein sequence ID" value="EGR34775.1"/>
    <property type="molecule type" value="Genomic_DNA"/>
</dbReference>
<dbReference type="RefSeq" id="XP_004040079.1">
    <property type="nucleotide sequence ID" value="XM_004040031.1"/>
</dbReference>
<gene>
    <name evidence="2" type="ORF">IMG5_002470</name>
</gene>
<dbReference type="GeneID" id="14910969"/>
<organism evidence="2 3">
    <name type="scientific">Ichthyophthirius multifiliis</name>
    <name type="common">White spot disease agent</name>
    <name type="synonym">Ich</name>
    <dbReference type="NCBI Taxonomy" id="5932"/>
    <lineage>
        <taxon>Eukaryota</taxon>
        <taxon>Sar</taxon>
        <taxon>Alveolata</taxon>
        <taxon>Ciliophora</taxon>
        <taxon>Intramacronucleata</taxon>
        <taxon>Oligohymenophorea</taxon>
        <taxon>Hymenostomatida</taxon>
        <taxon>Ophryoglenina</taxon>
        <taxon>Ichthyophthirius</taxon>
    </lineage>
</organism>